<keyword evidence="17 25" id="KW-0269">Exonuclease</keyword>
<dbReference type="GO" id="GO:0016020">
    <property type="term" value="C:membrane"/>
    <property type="evidence" value="ECO:0007669"/>
    <property type="project" value="UniProtKB-SubCell"/>
</dbReference>
<dbReference type="InterPro" id="IPR044863">
    <property type="entry name" value="NIRAN"/>
</dbReference>
<dbReference type="InterPro" id="IPR027352">
    <property type="entry name" value="NSP13_ZBD_CoV-like"/>
</dbReference>
<evidence type="ECO:0000256" key="24">
    <source>
        <dbReference type="ARBA" id="ARBA00047995"/>
    </source>
</evidence>
<dbReference type="Pfam" id="PF00680">
    <property type="entry name" value="RdRP_1"/>
    <property type="match status" value="1"/>
</dbReference>
<dbReference type="GO" id="GO:0003724">
    <property type="term" value="F:RNA helicase activity"/>
    <property type="evidence" value="ECO:0007669"/>
    <property type="project" value="UniProtKB-EC"/>
</dbReference>
<dbReference type="Pfam" id="PF13245">
    <property type="entry name" value="AAA_19"/>
    <property type="match status" value="1"/>
</dbReference>
<feature type="domain" description="NendoU" evidence="32">
    <location>
        <begin position="1919"/>
        <end position="2053"/>
    </location>
</feature>
<dbReference type="InterPro" id="IPR044336">
    <property type="entry name" value="SF1_Hel_ZBD_tv"/>
</dbReference>
<dbReference type="SUPFAM" id="SSF56672">
    <property type="entry name" value="DNA/RNA polymerases"/>
    <property type="match status" value="1"/>
</dbReference>
<feature type="active site" evidence="25">
    <location>
        <position position="1561"/>
    </location>
</feature>
<dbReference type="GO" id="GO:0075523">
    <property type="term" value="P:viral translational frameshifting"/>
    <property type="evidence" value="ECO:0007669"/>
    <property type="project" value="UniProtKB-KW"/>
</dbReference>
<dbReference type="InterPro" id="IPR001205">
    <property type="entry name" value="RNA-dir_pol_C"/>
</dbReference>
<evidence type="ECO:0000256" key="27">
    <source>
        <dbReference type="SAM" id="MobiDB-lite"/>
    </source>
</evidence>
<dbReference type="SUPFAM" id="SSF52540">
    <property type="entry name" value="P-loop containing nucleoside triphosphate hydrolases"/>
    <property type="match status" value="2"/>
</dbReference>
<feature type="compositionally biased region" description="Basic and acidic residues" evidence="27">
    <location>
        <begin position="1"/>
        <end position="18"/>
    </location>
</feature>
<keyword evidence="18" id="KW-0067">ATP-binding</keyword>
<sequence length="2341" mass="266732">MPRKRNESSKKSKHHDSQASRQTPRTSRAGKKLISSAVKQVTGDYDLVLKQVSDILQQPELYRTVSDEIPDKEGHWVNVCQLDCGIKRLNKCRTTRIQIDNRNHMLKTGTEEDLRHEYNQYLVLKDLIAIPEHKLIELRNGSYILIRGPVTEKSLGDLVYSHLHNQTEDAPEIPDKGKPEATQQQQDALAKQLTRAFDNLDKLRDWCYAYNVQLPITLDNIDLQGQLYDFGDMNTSSHNIDIALSDLMRLWSLTNQPAPEVVKKWFPVKYNLNECGWLDKVLQVNNNLLHAKNTNTEIFIDATSNITRMYYNEVTGTHTIDAQQLASCSDYLQNLYYLQDPGLHWRKPILTIGDRVNFAATTDNTEAASNRPVYYNEEAFNFFESRFGNIDSVLDYTYFQGDNNDCVNDFLYYDYQGRLFLQPHIIKFLYERTRKDFSSCATDARFSKLECTPRKSSLGPSHMLLRSYKQNQLYEAAPDNFIEELVNLSHHSAMIFSTKCVQKFALTSKPRARTIAACSMTASTLFRALHKPVTANFVTQTQKAGTEIHHLIGVTKFRGGFHNWFTSRHGDISNWKIFGSDYTKCDRSFPLVFRSMAAALLFDLGGWDPHSHHFTNEMHAFMFDMVHLDGKIVYKPGGTSSGDATTAFANTLYNHGVHLLVQLQTLVTQQVHQNHLALKIAAVKGFQTGDFTDYDQMLDVYNKKHYKFNFLSDDSFILTNIHDSTLPDIYNKHNFSKHLETIIHTKVDQNKAWESEGDLHEFCSSTVKPCNGILQYIPDKNRLLAALCIEGKASTAELRVVRTAAILAEAVIYSQVDVNFWRVLWEYFENQLADFIEHYGVLPIPDKMTEAEFYYGLIDPTKSPTDLEIFQAVLADWGIQDVETQAKNQVQQQCYTCHNPTVSTCIDCPVAYPLCCYCACTHYHETGHKVTHLPVCSHPGCGMSDPEQMNFALNNSQFIIRCDEHNTEFSIKVYDNKTQSFRLPLNQYCVKQESTVSNIRKTIDNFTEGNFFGWDVNENSHSNMVRLIHESYLNDQYSTEQDVVYDYTVLDIKNNEVMIRDASYGLTTYCNILDNAGKVKLNCTVDPLRKDVYKLTFLDDTKRFINFDKIQRSNRQVTKTDLSLLDVFKRTKFILGPPGTGKTTYFIDNYFNKQRSNKVVYAAPTHKLVQDMDEALKDNSNVTVYKGKYNNREYHAPIDDESKSLILCTVNIVRPIAGCVLLIDECSLLSPKQLFDAIIRSRAGEVICVGDPFQLSPVTPVTDFCWDYNTFYLRQLVPQYNQTVLSTCYRCPRNIFNVFAGAYHHHGIEFNAAKEGGTVTWHRLKNDGIVISQKVLQEADNSGCDIVLVNYKQAAIDALNLKTKFVTIDSAQGLTVSRVGVVIFGSTKFSKVLNRLIVATSRATTSLDIWCCEAVEDHIRSHLCATTVSPQFLTRPNHLTPVTIEQVAANIEASAVCDIEFYHTRHPARKHPNFLGLGEINCMTSRAVTTFLRPHYNRDGDYFEVTDDYICVSKEWKYMLRHLPSYTDSDMRRNHFLHFLNSTTNLTAHPLIFVLFNGSNDLNALAEITTPAATCHCGRPARFTTNTDEDVCQVHCEGKFLVAVAGGTYYNIRSSSNLSSTHGIVCGKYHGTPHSANNDVVMTACLLDDMLKQHTTVNEGPTKNDEFGVWRKVKPSLDDPNDRFYGSTHYHKSARIKSDQVTTVNYMPVNKEHTSTYVIIPPAMRIKACHAVSRIHCCTACFDHAKKWSKVNHTNTQQGWQLESPTFELQLSQQEKQLKLSAEVVQTPMGLRVRLGAHTGVTVNWQGSLDQTISKYHNEVNQPLPMAEVLIGLAINCTVNCSHHAVPITTEDKLNQWDTPLVTKAIKHSGTQYVCHPAGRNADNTKAFVLGMDDWVRVNYDELPRYQLTRLDNNVEVEMEQSLYSTGRLATFDHWTFPSEEETDCAHIEIGDYNNSSLKIGGMHMFPKAFEHVSLNNIEQEATTPLWHANIVAKQGTKLHNSLVDVEVSRFIAAIKEKLTTNTISTRTTIRIDHQNIPIMIWATAGKIDTAYLQAGGPDVSLPATKKCNQSYIQYEPVIRAYETAALMNSNIAHFEVMRNRLDQAVNITKYVQLCNYINDNIKVPPKVTVLHIGAATGEEHDHIPVGGVVLNHFFANSDIYHHDVRPINDCNGRFKVGIPSHKVDLIISDIWSYDEEKDGEWTSNHELLINYVNAHLCLGGSIIWKTTRRSNLSYINYIASHFGQVDYMTTRGNASSSEMFVIFKYFKQQIKQPQEHDRDSWQILHHLFAYRHQYRIYTRQDPLNCDTVCKPRSVYRVPKFLEGRIESSSWASGNFIQQNS</sequence>
<feature type="active site" evidence="25">
    <location>
        <position position="1634"/>
    </location>
</feature>
<keyword evidence="14" id="KW-0347">Helicase</keyword>
<dbReference type="GO" id="GO:0032259">
    <property type="term" value="P:methylation"/>
    <property type="evidence" value="ECO:0007669"/>
    <property type="project" value="UniProtKB-KW"/>
</dbReference>
<dbReference type="InterPro" id="IPR037227">
    <property type="entry name" value="EndoU-like"/>
</dbReference>
<keyword evidence="11" id="KW-0688">Ribosomal frameshifting</keyword>
<keyword evidence="6" id="KW-0808">Transferase</keyword>
<evidence type="ECO:0000256" key="17">
    <source>
        <dbReference type="ARBA" id="ARBA00022839"/>
    </source>
</evidence>
<keyword evidence="3" id="KW-0696">RNA-directed RNA polymerase</keyword>
<dbReference type="GO" id="GO:0006351">
    <property type="term" value="P:DNA-templated transcription"/>
    <property type="evidence" value="ECO:0007669"/>
    <property type="project" value="InterPro"/>
</dbReference>
<dbReference type="PROSITE" id="PS51653">
    <property type="entry name" value="CV_ZBD"/>
    <property type="match status" value="1"/>
</dbReference>
<evidence type="ECO:0000256" key="5">
    <source>
        <dbReference type="ARBA" id="ARBA00022670"/>
    </source>
</evidence>
<feature type="domain" description="CV ZBD" evidence="28">
    <location>
        <begin position="890"/>
        <end position="1006"/>
    </location>
</feature>
<keyword evidence="10" id="KW-0547">Nucleotide-binding</keyword>
<dbReference type="GO" id="GO:0003723">
    <property type="term" value="F:RNA binding"/>
    <property type="evidence" value="ECO:0007669"/>
    <property type="project" value="InterPro"/>
</dbReference>
<keyword evidence="5" id="KW-0645">Protease</keyword>
<evidence type="ECO:0000259" key="28">
    <source>
        <dbReference type="PROSITE" id="PS51653"/>
    </source>
</evidence>
<dbReference type="InterPro" id="IPR027417">
    <property type="entry name" value="P-loop_NTPase"/>
</dbReference>
<evidence type="ECO:0000256" key="10">
    <source>
        <dbReference type="ARBA" id="ARBA00022741"/>
    </source>
</evidence>
<feature type="active site" evidence="26">
    <location>
        <position position="1947"/>
    </location>
</feature>
<evidence type="ECO:0000256" key="23">
    <source>
        <dbReference type="ARBA" id="ARBA00047984"/>
    </source>
</evidence>
<evidence type="ECO:0000256" key="4">
    <source>
        <dbReference type="ARBA" id="ARBA00022603"/>
    </source>
</evidence>
<dbReference type="InterPro" id="IPR046436">
    <property type="entry name" value="NIV_EXON"/>
</dbReference>
<dbReference type="PROSITE" id="PS51958">
    <property type="entry name" value="NENDOU"/>
    <property type="match status" value="1"/>
</dbReference>
<proteinExistence type="predicted"/>
<keyword evidence="13 26" id="KW-0378">Hydrolase</keyword>
<dbReference type="GO" id="GO:0008270">
    <property type="term" value="F:zinc ion binding"/>
    <property type="evidence" value="ECO:0007669"/>
    <property type="project" value="InterPro"/>
</dbReference>
<evidence type="ECO:0000256" key="2">
    <source>
        <dbReference type="ARBA" id="ARBA00022087"/>
    </source>
</evidence>
<dbReference type="PROSITE" id="PS51955">
    <property type="entry name" value="NIV_2_O_MTASE"/>
    <property type="match status" value="1"/>
</dbReference>
<dbReference type="GO" id="GO:0005524">
    <property type="term" value="F:ATP binding"/>
    <property type="evidence" value="ECO:0007669"/>
    <property type="project" value="UniProtKB-KW"/>
</dbReference>
<evidence type="ECO:0000256" key="26">
    <source>
        <dbReference type="PROSITE-ProRule" id="PRU01303"/>
    </source>
</evidence>
<evidence type="ECO:0000256" key="11">
    <source>
        <dbReference type="ARBA" id="ARBA00022758"/>
    </source>
</evidence>
<dbReference type="GO" id="GO:0003968">
    <property type="term" value="F:RNA-directed RNA polymerase activity"/>
    <property type="evidence" value="ECO:0007669"/>
    <property type="project" value="UniProtKB-KW"/>
</dbReference>
<evidence type="ECO:0000256" key="1">
    <source>
        <dbReference type="ARBA" id="ARBA00004370"/>
    </source>
</evidence>
<dbReference type="GO" id="GO:0006508">
    <property type="term" value="P:proteolysis"/>
    <property type="evidence" value="ECO:0007669"/>
    <property type="project" value="UniProtKB-KW"/>
</dbReference>
<evidence type="ECO:0000256" key="15">
    <source>
        <dbReference type="ARBA" id="ARBA00022807"/>
    </source>
</evidence>
<accession>A0A076E6X1</accession>
<evidence type="ECO:0000256" key="12">
    <source>
        <dbReference type="ARBA" id="ARBA00022759"/>
    </source>
</evidence>
<evidence type="ECO:0000256" key="3">
    <source>
        <dbReference type="ARBA" id="ARBA00022484"/>
    </source>
</evidence>
<evidence type="ECO:0000256" key="19">
    <source>
        <dbReference type="ARBA" id="ARBA00022953"/>
    </source>
</evidence>
<evidence type="ECO:0000256" key="13">
    <source>
        <dbReference type="ARBA" id="ARBA00022801"/>
    </source>
</evidence>
<protein>
    <recommendedName>
        <fullName evidence="2">Replicase polyprotein 1ab</fullName>
    </recommendedName>
    <alternativeName>
        <fullName evidence="22">ORF1ab polyprotein</fullName>
    </alternativeName>
</protein>
<dbReference type="PROSITE" id="PS51947">
    <property type="entry name" value="NIRAN"/>
    <property type="match status" value="1"/>
</dbReference>
<dbReference type="InterPro" id="IPR046438">
    <property type="entry name" value="NIV_2_O_MTASE"/>
</dbReference>
<evidence type="ECO:0000256" key="6">
    <source>
        <dbReference type="ARBA" id="ARBA00022679"/>
    </source>
</evidence>
<keyword evidence="19" id="KW-0693">Viral RNA replication</keyword>
<feature type="region of interest" description="Disordered" evidence="27">
    <location>
        <begin position="1"/>
        <end position="32"/>
    </location>
</feature>
<dbReference type="CDD" id="cd20762">
    <property type="entry name" value="capping_2-OMTase_Nidovirales"/>
    <property type="match status" value="1"/>
</dbReference>
<dbReference type="Gene3D" id="3.40.50.150">
    <property type="entry name" value="Vaccinia Virus protein VP39"/>
    <property type="match status" value="1"/>
</dbReference>
<evidence type="ECO:0000256" key="25">
    <source>
        <dbReference type="PROSITE-ProRule" id="PRU01298"/>
    </source>
</evidence>
<name>A0A076E6X1_9NIDO</name>
<dbReference type="CDD" id="cd21403">
    <property type="entry name" value="ZBD_tv_SF1_Hel-like"/>
    <property type="match status" value="1"/>
</dbReference>
<feature type="active site" evidence="25">
    <location>
        <position position="1460"/>
    </location>
</feature>
<evidence type="ECO:0000259" key="29">
    <source>
        <dbReference type="PROSITE" id="PS51947"/>
    </source>
</evidence>
<comment type="catalytic activity">
    <reaction evidence="24">
        <text>ATP + H2O = ADP + phosphate + H(+)</text>
        <dbReference type="Rhea" id="RHEA:13065"/>
        <dbReference type="ChEBI" id="CHEBI:15377"/>
        <dbReference type="ChEBI" id="CHEBI:15378"/>
        <dbReference type="ChEBI" id="CHEBI:30616"/>
        <dbReference type="ChEBI" id="CHEBI:43474"/>
        <dbReference type="ChEBI" id="CHEBI:456216"/>
        <dbReference type="EC" id="3.6.4.12"/>
    </reaction>
</comment>
<keyword evidence="16" id="KW-0862">Zinc</keyword>
<dbReference type="CDD" id="cd23186">
    <property type="entry name" value="Tobaniviridae_RdRp"/>
    <property type="match status" value="1"/>
</dbReference>
<dbReference type="InterPro" id="IPR029063">
    <property type="entry name" value="SAM-dependent_MTases_sf"/>
</dbReference>
<evidence type="ECO:0000313" key="33">
    <source>
        <dbReference type="EMBL" id="AII00825.1"/>
    </source>
</evidence>
<feature type="domain" description="ExoN" evidence="30">
    <location>
        <begin position="1440"/>
        <end position="1655"/>
    </location>
</feature>
<feature type="region of interest" description="Disordered" evidence="27">
    <location>
        <begin position="168"/>
        <end position="187"/>
    </location>
</feature>
<keyword evidence="21" id="KW-0472">Membrane</keyword>
<dbReference type="GO" id="GO:0004483">
    <property type="term" value="F:methyltransferase cap1 activity"/>
    <property type="evidence" value="ECO:0007669"/>
    <property type="project" value="InterPro"/>
</dbReference>
<evidence type="ECO:0000256" key="16">
    <source>
        <dbReference type="ARBA" id="ARBA00022833"/>
    </source>
</evidence>
<dbReference type="GO" id="GO:0003678">
    <property type="term" value="F:DNA helicase activity"/>
    <property type="evidence" value="ECO:0007669"/>
    <property type="project" value="UniProtKB-EC"/>
</dbReference>
<comment type="subcellular location">
    <subcellularLocation>
        <location evidence="1">Membrane</location>
    </subcellularLocation>
</comment>
<keyword evidence="8" id="KW-0548">Nucleotidyltransferase</keyword>
<dbReference type="GO" id="GO:0000175">
    <property type="term" value="F:3'-5'-RNA exonuclease activity"/>
    <property type="evidence" value="ECO:0007669"/>
    <property type="project" value="InterPro"/>
</dbReference>
<dbReference type="Gene3D" id="3.40.50.300">
    <property type="entry name" value="P-loop containing nucleotide triphosphate hydrolases"/>
    <property type="match status" value="2"/>
</dbReference>
<dbReference type="EMBL" id="KJ935003">
    <property type="protein sequence ID" value="AII00825.1"/>
    <property type="molecule type" value="Genomic_RNA"/>
</dbReference>
<dbReference type="InterPro" id="IPR043609">
    <property type="entry name" value="NendoU_nidovirus"/>
</dbReference>
<evidence type="ECO:0000256" key="14">
    <source>
        <dbReference type="ARBA" id="ARBA00022806"/>
    </source>
</evidence>
<dbReference type="InterPro" id="IPR043502">
    <property type="entry name" value="DNA/RNA_pol_sf"/>
</dbReference>
<evidence type="ECO:0000256" key="22">
    <source>
        <dbReference type="ARBA" id="ARBA00029611"/>
    </source>
</evidence>
<dbReference type="SUPFAM" id="SSF142877">
    <property type="entry name" value="EndoU-like"/>
    <property type="match status" value="1"/>
</dbReference>
<dbReference type="Pfam" id="PF06460">
    <property type="entry name" value="CoV_Methyltr_2"/>
    <property type="match status" value="1"/>
</dbReference>
<dbReference type="GO" id="GO:0008234">
    <property type="term" value="F:cysteine-type peptidase activity"/>
    <property type="evidence" value="ECO:0007669"/>
    <property type="project" value="UniProtKB-KW"/>
</dbReference>
<evidence type="ECO:0000259" key="30">
    <source>
        <dbReference type="PROSITE" id="PS51953"/>
    </source>
</evidence>
<evidence type="ECO:0000256" key="7">
    <source>
        <dbReference type="ARBA" id="ARBA00022692"/>
    </source>
</evidence>
<feature type="domain" description="Nidovirus-type SAM-dependent 2'-O-MTase" evidence="31">
    <location>
        <begin position="2069"/>
        <end position="2341"/>
    </location>
</feature>
<feature type="active site" evidence="25">
    <location>
        <position position="1458"/>
    </location>
</feature>
<comment type="catalytic activity">
    <reaction evidence="23">
        <text>ATP + H2O = ADP + phosphate + H(+)</text>
        <dbReference type="Rhea" id="RHEA:13065"/>
        <dbReference type="ChEBI" id="CHEBI:15377"/>
        <dbReference type="ChEBI" id="CHEBI:15378"/>
        <dbReference type="ChEBI" id="CHEBI:30616"/>
        <dbReference type="ChEBI" id="CHEBI:43474"/>
        <dbReference type="ChEBI" id="CHEBI:456216"/>
        <dbReference type="EC" id="3.6.4.13"/>
    </reaction>
</comment>
<dbReference type="InterPro" id="IPR009461">
    <property type="entry name" value="NSP16_CoV-like"/>
</dbReference>
<feature type="active site" evidence="25">
    <location>
        <position position="1639"/>
    </location>
</feature>
<keyword evidence="4" id="KW-0489">Methyltransferase</keyword>
<keyword evidence="12 26" id="KW-0255">Endonuclease</keyword>
<keyword evidence="20" id="KW-1133">Transmembrane helix</keyword>
<keyword evidence="15" id="KW-0788">Thiol protease</keyword>
<dbReference type="Pfam" id="PF19215">
    <property type="entry name" value="CoV_NSP15_C"/>
    <property type="match status" value="1"/>
</dbReference>
<evidence type="ECO:0000256" key="21">
    <source>
        <dbReference type="ARBA" id="ARBA00023136"/>
    </source>
</evidence>
<evidence type="ECO:0000259" key="32">
    <source>
        <dbReference type="PROSITE" id="PS51958"/>
    </source>
</evidence>
<dbReference type="GO" id="GO:0004519">
    <property type="term" value="F:endonuclease activity"/>
    <property type="evidence" value="ECO:0007669"/>
    <property type="project" value="UniProtKB-UniRule"/>
</dbReference>
<evidence type="ECO:0000256" key="8">
    <source>
        <dbReference type="ARBA" id="ARBA00022695"/>
    </source>
</evidence>
<feature type="active site" evidence="26">
    <location>
        <position position="1998"/>
    </location>
</feature>
<evidence type="ECO:0000256" key="18">
    <source>
        <dbReference type="ARBA" id="ARBA00022840"/>
    </source>
</evidence>
<keyword evidence="9 25" id="KW-0540">Nuclease</keyword>
<reference evidence="33" key="1">
    <citation type="journal article" date="2014" name="J. Gen. Virol.">
        <title>Novel divergent nidovirus in a python with pneumonia.</title>
        <authorList>
            <person name="Bodewes R."/>
            <person name="Lempp C."/>
            <person name="Schurch A.C."/>
            <person name="Habierski A."/>
            <person name="Hahn K."/>
            <person name="Lamers M."/>
            <person name="von Dornberg K."/>
            <person name="Wohlsein P."/>
            <person name="Drexler J.F."/>
            <person name="Haagmans B.L."/>
            <person name="Smits S.L."/>
            <person name="Baumgartner W."/>
            <person name="Osterhaus A.D."/>
        </authorList>
    </citation>
    <scope>NUCLEOTIDE SEQUENCE</scope>
    <source>
        <strain evidence="33">S1536/13</strain>
    </source>
</reference>
<evidence type="ECO:0000256" key="9">
    <source>
        <dbReference type="ARBA" id="ARBA00022722"/>
    </source>
</evidence>
<dbReference type="PROSITE" id="PS51953">
    <property type="entry name" value="NIV_EXON"/>
    <property type="match status" value="1"/>
</dbReference>
<evidence type="ECO:0000256" key="20">
    <source>
        <dbReference type="ARBA" id="ARBA00022989"/>
    </source>
</evidence>
<evidence type="ECO:0000259" key="31">
    <source>
        <dbReference type="PROSITE" id="PS51955"/>
    </source>
</evidence>
<feature type="domain" description="NiRAN" evidence="29">
    <location>
        <begin position="48"/>
        <end position="277"/>
    </location>
</feature>
<keyword evidence="7" id="KW-0812">Transmembrane</keyword>
<feature type="active site" evidence="26">
    <location>
        <position position="1964"/>
    </location>
</feature>
<organism evidence="33">
    <name type="scientific">Python nidovirus</name>
    <dbReference type="NCBI Taxonomy" id="1526652"/>
    <lineage>
        <taxon>Viruses</taxon>
        <taxon>Riboviria</taxon>
        <taxon>Orthornavirae</taxon>
        <taxon>Pisuviricota</taxon>
        <taxon>Pisoniviricetes</taxon>
        <taxon>Nidovirales</taxon>
    </lineage>
</organism>